<feature type="domain" description="CRAL-TRIO" evidence="7">
    <location>
        <begin position="244"/>
        <end position="427"/>
    </location>
</feature>
<dbReference type="SUPFAM" id="SSF52087">
    <property type="entry name" value="CRAL/TRIO domain"/>
    <property type="match status" value="1"/>
</dbReference>
<dbReference type="InterPro" id="IPR051026">
    <property type="entry name" value="PI/PC_transfer"/>
</dbReference>
<gene>
    <name evidence="8" type="ORF">C2845_PM03G01140</name>
</gene>
<evidence type="ECO:0000313" key="8">
    <source>
        <dbReference type="EMBL" id="RLN34363.1"/>
    </source>
</evidence>
<evidence type="ECO:0000256" key="4">
    <source>
        <dbReference type="ARBA" id="ARBA00038020"/>
    </source>
</evidence>
<keyword evidence="9" id="KW-1185">Reference proteome</keyword>
<dbReference type="OrthoDB" id="1434354at2759"/>
<dbReference type="SMART" id="SM00516">
    <property type="entry name" value="SEC14"/>
    <property type="match status" value="1"/>
</dbReference>
<protein>
    <submittedName>
        <fullName evidence="8">Phosphatidylinositol/phosphatidylcholine transfer protein SFH6-like</fullName>
    </submittedName>
</protein>
<feature type="coiled-coil region" evidence="5">
    <location>
        <begin position="537"/>
        <end position="571"/>
    </location>
</feature>
<evidence type="ECO:0000256" key="1">
    <source>
        <dbReference type="ARBA" id="ARBA00004202"/>
    </source>
</evidence>
<dbReference type="GO" id="GO:0005886">
    <property type="term" value="C:plasma membrane"/>
    <property type="evidence" value="ECO:0007669"/>
    <property type="project" value="UniProtKB-SubCell"/>
</dbReference>
<evidence type="ECO:0000256" key="5">
    <source>
        <dbReference type="SAM" id="Coils"/>
    </source>
</evidence>
<dbReference type="PANTHER" id="PTHR45657:SF13">
    <property type="entry name" value="OS09G0481100 PROTEIN"/>
    <property type="match status" value="1"/>
</dbReference>
<dbReference type="PROSITE" id="PS50191">
    <property type="entry name" value="CRAL_TRIO"/>
    <property type="match status" value="1"/>
</dbReference>
<dbReference type="Gene3D" id="3.40.525.10">
    <property type="entry name" value="CRAL-TRIO lipid binding domain"/>
    <property type="match status" value="1"/>
</dbReference>
<comment type="similarity">
    <text evidence="4">Belongs to the SFH family.</text>
</comment>
<dbReference type="PANTHER" id="PTHR45657">
    <property type="entry name" value="CRAL-TRIO DOMAIN-CONTAINING PROTEIN YKL091C-RELATED"/>
    <property type="match status" value="1"/>
</dbReference>
<dbReference type="CDD" id="cd00170">
    <property type="entry name" value="SEC14"/>
    <property type="match status" value="1"/>
</dbReference>
<reference evidence="9" key="1">
    <citation type="journal article" date="2019" name="Nat. Commun.">
        <title>The genome of broomcorn millet.</title>
        <authorList>
            <person name="Zou C."/>
            <person name="Miki D."/>
            <person name="Li D."/>
            <person name="Tang Q."/>
            <person name="Xiao L."/>
            <person name="Rajput S."/>
            <person name="Deng P."/>
            <person name="Jia W."/>
            <person name="Huang R."/>
            <person name="Zhang M."/>
            <person name="Sun Y."/>
            <person name="Hu J."/>
            <person name="Fu X."/>
            <person name="Schnable P.S."/>
            <person name="Li F."/>
            <person name="Zhang H."/>
            <person name="Feng B."/>
            <person name="Zhu X."/>
            <person name="Liu R."/>
            <person name="Schnable J.C."/>
            <person name="Zhu J.-K."/>
            <person name="Zhang H."/>
        </authorList>
    </citation>
    <scope>NUCLEOTIDE SEQUENCE [LARGE SCALE GENOMIC DNA]</scope>
</reference>
<dbReference type="Proteomes" id="UP000275267">
    <property type="component" value="Unassembled WGS sequence"/>
</dbReference>
<dbReference type="EMBL" id="PQIB02000002">
    <property type="protein sequence ID" value="RLN34363.1"/>
    <property type="molecule type" value="Genomic_DNA"/>
</dbReference>
<comment type="caution">
    <text evidence="8">The sequence shown here is derived from an EMBL/GenBank/DDBJ whole genome shotgun (WGS) entry which is preliminary data.</text>
</comment>
<sequence length="636" mass="72143">MRRPSLHASKQRDISPSASSGVTPKRPRRTRTPACAHESHRAVHARPHRMHAAHVTVRSPESESPAGRTAEPRLQLEPAERADTFKIGGPFDLESSGAARSHEIGLGTTTMSVSHADEHEISLCDPNSEDDRRRRKIGSFRRKAIHALRKKRGRRRVTDFRFPAAISIEDVRDAEEERAVAAFRDRLAAHGLLPDKHDDYHMMLRFLKARKFDSEKATQMWAEMQRWRKEFGADTIVEDFEFDELDGVLRYYPQGYHGVDREGRPVYIERLGKVDPNKLMQITSVDRYIKYHVQEFERAFREKFPACTLAAKRHIDSTTTILDVHGVGLKNFSKTARELVQRMQRIDSDYYPEVLGSNYQSRLIEVIDSRSVPTYCAQRHGVLSDVSNAESESDVDDVGLSAVQKSTDHSLLTPVHEEVKGSDSSTPCSSNRNISLILHGTSAVRTLEDLARGLTTVLIRISSIFHLFVFRQERMIGNVHSYAEAEQGNPQSVRDEDMSACLQRLEKLESLCNHMISKPPDMPKDKELVLLQSFDRIKSLEADLERTKTALQAAMAKQMELEETVEALQHRSSSVVRQLTPLEYRSFFTSISDRPRHLLFLKRSVPIWTRPAPAGAKLLPRASASSSLRLPHARVG</sequence>
<dbReference type="Pfam" id="PF03765">
    <property type="entry name" value="CRAL_TRIO_N"/>
    <property type="match status" value="1"/>
</dbReference>
<accession>A0A3L6TAP7</accession>
<proteinExistence type="inferred from homology"/>
<dbReference type="InterPro" id="IPR011074">
    <property type="entry name" value="CRAL/TRIO_N_dom"/>
</dbReference>
<keyword evidence="5" id="KW-0175">Coiled coil</keyword>
<dbReference type="STRING" id="4540.A0A3L6TAP7"/>
<organism evidence="8 9">
    <name type="scientific">Panicum miliaceum</name>
    <name type="common">Proso millet</name>
    <name type="synonym">Broomcorn millet</name>
    <dbReference type="NCBI Taxonomy" id="4540"/>
    <lineage>
        <taxon>Eukaryota</taxon>
        <taxon>Viridiplantae</taxon>
        <taxon>Streptophyta</taxon>
        <taxon>Embryophyta</taxon>
        <taxon>Tracheophyta</taxon>
        <taxon>Spermatophyta</taxon>
        <taxon>Magnoliopsida</taxon>
        <taxon>Liliopsida</taxon>
        <taxon>Poales</taxon>
        <taxon>Poaceae</taxon>
        <taxon>PACMAD clade</taxon>
        <taxon>Panicoideae</taxon>
        <taxon>Panicodae</taxon>
        <taxon>Paniceae</taxon>
        <taxon>Panicinae</taxon>
        <taxon>Panicum</taxon>
        <taxon>Panicum sect. Panicum</taxon>
    </lineage>
</organism>
<dbReference type="InterPro" id="IPR036273">
    <property type="entry name" value="CRAL/TRIO_N_dom_sf"/>
</dbReference>
<evidence type="ECO:0000256" key="2">
    <source>
        <dbReference type="ARBA" id="ARBA00004395"/>
    </source>
</evidence>
<dbReference type="SMART" id="SM01100">
    <property type="entry name" value="CRAL_TRIO_N"/>
    <property type="match status" value="1"/>
</dbReference>
<dbReference type="Pfam" id="PF00650">
    <property type="entry name" value="CRAL_TRIO"/>
    <property type="match status" value="1"/>
</dbReference>
<dbReference type="InterPro" id="IPR036865">
    <property type="entry name" value="CRAL-TRIO_dom_sf"/>
</dbReference>
<dbReference type="Gene3D" id="1.10.8.20">
    <property type="entry name" value="N-terminal domain of phosphatidylinositol transfer protein sec14p"/>
    <property type="match status" value="1"/>
</dbReference>
<dbReference type="GO" id="GO:0000139">
    <property type="term" value="C:Golgi membrane"/>
    <property type="evidence" value="ECO:0007669"/>
    <property type="project" value="UniProtKB-SubCell"/>
</dbReference>
<evidence type="ECO:0000256" key="6">
    <source>
        <dbReference type="SAM" id="MobiDB-lite"/>
    </source>
</evidence>
<dbReference type="SUPFAM" id="SSF46938">
    <property type="entry name" value="CRAL/TRIO N-terminal domain"/>
    <property type="match status" value="1"/>
</dbReference>
<evidence type="ECO:0000256" key="3">
    <source>
        <dbReference type="ARBA" id="ARBA00023034"/>
    </source>
</evidence>
<keyword evidence="3" id="KW-0333">Golgi apparatus</keyword>
<feature type="compositionally biased region" description="Basic residues" evidence="6">
    <location>
        <begin position="42"/>
        <end position="52"/>
    </location>
</feature>
<feature type="region of interest" description="Disordered" evidence="6">
    <location>
        <begin position="1"/>
        <end position="83"/>
    </location>
</feature>
<comment type="subcellular location">
    <subcellularLocation>
        <location evidence="1">Cell membrane</location>
        <topology evidence="1">Peripheral membrane protein</topology>
    </subcellularLocation>
    <subcellularLocation>
        <location evidence="2">Golgi apparatus membrane</location>
        <topology evidence="2">Peripheral membrane protein</topology>
    </subcellularLocation>
</comment>
<evidence type="ECO:0000313" key="9">
    <source>
        <dbReference type="Proteomes" id="UP000275267"/>
    </source>
</evidence>
<dbReference type="InterPro" id="IPR001251">
    <property type="entry name" value="CRAL-TRIO_dom"/>
</dbReference>
<name>A0A3L6TAP7_PANMI</name>
<dbReference type="AlphaFoldDB" id="A0A3L6TAP7"/>
<evidence type="ECO:0000259" key="7">
    <source>
        <dbReference type="PROSITE" id="PS50191"/>
    </source>
</evidence>